<dbReference type="PANTHER" id="PTHR43651">
    <property type="entry name" value="1,4-ALPHA-GLUCAN-BRANCHING ENZYME"/>
    <property type="match status" value="1"/>
</dbReference>
<feature type="domain" description="Glycosyl hydrolase family 13 catalytic" evidence="1">
    <location>
        <begin position="75"/>
        <end position="425"/>
    </location>
</feature>
<dbReference type="SUPFAM" id="SSF51445">
    <property type="entry name" value="(Trans)glycosidases"/>
    <property type="match status" value="1"/>
</dbReference>
<dbReference type="SMART" id="SM00642">
    <property type="entry name" value="Aamy"/>
    <property type="match status" value="1"/>
</dbReference>
<accession>A0ABP8YGI5</accession>
<dbReference type="InterPro" id="IPR013783">
    <property type="entry name" value="Ig-like_fold"/>
</dbReference>
<keyword evidence="3" id="KW-1185">Reference proteome</keyword>
<proteinExistence type="predicted"/>
<comment type="caution">
    <text evidence="2">The sequence shown here is derived from an EMBL/GenBank/DDBJ whole genome shotgun (WGS) entry which is preliminary data.</text>
</comment>
<dbReference type="Proteomes" id="UP001500956">
    <property type="component" value="Unassembled WGS sequence"/>
</dbReference>
<name>A0ABP8YGI5_9MICO</name>
<dbReference type="InterPro" id="IPR017853">
    <property type="entry name" value="GH"/>
</dbReference>
<evidence type="ECO:0000259" key="1">
    <source>
        <dbReference type="SMART" id="SM00642"/>
    </source>
</evidence>
<gene>
    <name evidence="2" type="primary">treZ</name>
    <name evidence="2" type="ORF">GCM10023216_18890</name>
</gene>
<dbReference type="Gene3D" id="3.20.20.80">
    <property type="entry name" value="Glycosidases"/>
    <property type="match status" value="1"/>
</dbReference>
<dbReference type="PANTHER" id="PTHR43651:SF11">
    <property type="entry name" value="MALTO-OLIGOSYLTREHALOSE TREHALOHYDROLASE"/>
    <property type="match status" value="1"/>
</dbReference>
<protein>
    <submittedName>
        <fullName evidence="2">Malto-oligosyltrehalose trehalohydrolase</fullName>
    </submittedName>
</protein>
<organism evidence="2 3">
    <name type="scientific">Isoptericola chiayiensis</name>
    <dbReference type="NCBI Taxonomy" id="579446"/>
    <lineage>
        <taxon>Bacteria</taxon>
        <taxon>Bacillati</taxon>
        <taxon>Actinomycetota</taxon>
        <taxon>Actinomycetes</taxon>
        <taxon>Micrococcales</taxon>
        <taxon>Promicromonosporaceae</taxon>
        <taxon>Isoptericola</taxon>
    </lineage>
</organism>
<evidence type="ECO:0000313" key="3">
    <source>
        <dbReference type="Proteomes" id="UP001500956"/>
    </source>
</evidence>
<dbReference type="Gene3D" id="2.60.40.10">
    <property type="entry name" value="Immunoglobulins"/>
    <property type="match status" value="1"/>
</dbReference>
<dbReference type="EMBL" id="BAABID010000008">
    <property type="protein sequence ID" value="GAA4727871.1"/>
    <property type="molecule type" value="Genomic_DNA"/>
</dbReference>
<dbReference type="InterPro" id="IPR006047">
    <property type="entry name" value="GH13_cat_dom"/>
</dbReference>
<evidence type="ECO:0000313" key="2">
    <source>
        <dbReference type="EMBL" id="GAA4727871.1"/>
    </source>
</evidence>
<sequence>MWAPRARTVEVVLPRTDGPDERRPLRLVGAHEPGYWRADDELAPGTEYAFSIDAGTALPDPCSTSMPHGPYRPGRVLDESYAWHDESWRGADLRRGALLHLDVAGATPEGTLDAAAGLLPRVAALGVDAVELGPVAAHDPDHGLSGGARLFAVHEPYGGAPALARFVDAAHRAGLAVVLDLPHRWAVADRLDLHAFAPYAVGARLPPRAGSGVTSDTPRVNLDGSGSRGTRDFLVADARRWLEDYHVDGLLLDVEVLTDRSAVPFLAELAETAQDVGARTGVPRTFLTDGVGRSDRLTTAVATMLDGNIAAAIDSMQRIWAEFIGDGSAVPGMAGLPGRRSRGPRSGTLVDDITRLPAAARQVSWSPDRDAGPSAPSPDDVAVLLTLATLAGTPLVLDTEHVPLVGDTLAARRLRDWARTLLRLRAPALADLHAGVDLHTDGRTLVARRGESAILVNVDDRATDVDLEQHLPDPATWQVAASWRLDETHLVAGRLKIPARTPVVLRTDRADPTPDAPGAAP</sequence>
<reference evidence="3" key="1">
    <citation type="journal article" date="2019" name="Int. J. Syst. Evol. Microbiol.">
        <title>The Global Catalogue of Microorganisms (GCM) 10K type strain sequencing project: providing services to taxonomists for standard genome sequencing and annotation.</title>
        <authorList>
            <consortium name="The Broad Institute Genomics Platform"/>
            <consortium name="The Broad Institute Genome Sequencing Center for Infectious Disease"/>
            <person name="Wu L."/>
            <person name="Ma J."/>
        </authorList>
    </citation>
    <scope>NUCLEOTIDE SEQUENCE [LARGE SCALE GENOMIC DNA]</scope>
    <source>
        <strain evidence="3">JCM 18063</strain>
    </source>
</reference>